<keyword evidence="3" id="KW-1185">Reference proteome</keyword>
<accession>A0ABD3B1D1</accession>
<dbReference type="AlphaFoldDB" id="A0ABD3B1D1"/>
<protein>
    <submittedName>
        <fullName evidence="2">Uncharacterized protein</fullName>
    </submittedName>
</protein>
<dbReference type="Pfam" id="PF15306">
    <property type="entry name" value="LIN37"/>
    <property type="match status" value="1"/>
</dbReference>
<dbReference type="InterPro" id="IPR028226">
    <property type="entry name" value="LIN37"/>
</dbReference>
<sequence length="364" mass="39517">MALSSPPPPPDSAPSSTTTTTTATTTTTTTRPPFPPNPRHPPHHPRPNPPHPYTAAPFYPPHPQPLNPRLPSNPNPNYPNLPPFQHPHDLTNTASSTTAAATLYPVSSSGRGFLPKQHPSVPVNNSNPNPHLNQARPGALSYPRPAFGYSHMDLGQVPGGMGVGTGYVSGRAITHLQHPGAGGGAMVMPGVIKGVPVSGASSQTQHKVALSSPSISDCNGHKEIRERSRDDSVVTIRDRKVRVSDNASVYALCRSWLRNGLPEESQPVYMDAARSLPRPLPLPAQDSSSPLKKEEAKKEEEEEGSVENLTPEELLQTHIKRAKKVRSRLREERLHRIARYKTRLALLLPPMVEQQLRNDLASGI</sequence>
<feature type="region of interest" description="Disordered" evidence="1">
    <location>
        <begin position="276"/>
        <end position="311"/>
    </location>
</feature>
<dbReference type="EMBL" id="JBJUIK010000001">
    <property type="protein sequence ID" value="KAL3537293.1"/>
    <property type="molecule type" value="Genomic_DNA"/>
</dbReference>
<feature type="compositionally biased region" description="Pro residues" evidence="1">
    <location>
        <begin position="1"/>
        <end position="12"/>
    </location>
</feature>
<comment type="caution">
    <text evidence="2">The sequence shown here is derived from an EMBL/GenBank/DDBJ whole genome shotgun (WGS) entry which is preliminary data.</text>
</comment>
<feature type="compositionally biased region" description="Pro residues" evidence="1">
    <location>
        <begin position="47"/>
        <end position="85"/>
    </location>
</feature>
<organism evidence="2 3">
    <name type="scientific">Cinchona calisaya</name>
    <dbReference type="NCBI Taxonomy" id="153742"/>
    <lineage>
        <taxon>Eukaryota</taxon>
        <taxon>Viridiplantae</taxon>
        <taxon>Streptophyta</taxon>
        <taxon>Embryophyta</taxon>
        <taxon>Tracheophyta</taxon>
        <taxon>Spermatophyta</taxon>
        <taxon>Magnoliopsida</taxon>
        <taxon>eudicotyledons</taxon>
        <taxon>Gunneridae</taxon>
        <taxon>Pentapetalae</taxon>
        <taxon>asterids</taxon>
        <taxon>lamiids</taxon>
        <taxon>Gentianales</taxon>
        <taxon>Rubiaceae</taxon>
        <taxon>Cinchonoideae</taxon>
        <taxon>Cinchoneae</taxon>
        <taxon>Cinchona</taxon>
    </lineage>
</organism>
<evidence type="ECO:0000313" key="3">
    <source>
        <dbReference type="Proteomes" id="UP001630127"/>
    </source>
</evidence>
<dbReference type="Proteomes" id="UP001630127">
    <property type="component" value="Unassembled WGS sequence"/>
</dbReference>
<gene>
    <name evidence="2" type="ORF">ACH5RR_000659</name>
</gene>
<feature type="region of interest" description="Disordered" evidence="1">
    <location>
        <begin position="1"/>
        <end position="92"/>
    </location>
</feature>
<name>A0ABD3B1D1_9GENT</name>
<evidence type="ECO:0000256" key="1">
    <source>
        <dbReference type="SAM" id="MobiDB-lite"/>
    </source>
</evidence>
<proteinExistence type="predicted"/>
<feature type="compositionally biased region" description="Low complexity" evidence="1">
    <location>
        <begin position="13"/>
        <end position="31"/>
    </location>
</feature>
<dbReference type="PANTHER" id="PTHR37173:SF1">
    <property type="entry name" value="PROLINE-RICH FAMILY PROTEIN"/>
    <property type="match status" value="1"/>
</dbReference>
<evidence type="ECO:0000313" key="2">
    <source>
        <dbReference type="EMBL" id="KAL3537293.1"/>
    </source>
</evidence>
<reference evidence="2 3" key="1">
    <citation type="submission" date="2024-11" db="EMBL/GenBank/DDBJ databases">
        <title>A near-complete genome assembly of Cinchona calisaya.</title>
        <authorList>
            <person name="Lian D.C."/>
            <person name="Zhao X.W."/>
            <person name="Wei L."/>
        </authorList>
    </citation>
    <scope>NUCLEOTIDE SEQUENCE [LARGE SCALE GENOMIC DNA]</scope>
    <source>
        <tissue evidence="2">Nenye</tissue>
    </source>
</reference>
<dbReference type="PANTHER" id="PTHR37173">
    <property type="entry name" value="HYDROXYPROLINE-RICH GLYCOPROTEIN FAMILY PROTEIN"/>
    <property type="match status" value="1"/>
</dbReference>